<evidence type="ECO:0000313" key="1">
    <source>
        <dbReference type="EMBL" id="GAK50837.1"/>
    </source>
</evidence>
<accession>A0A0S6VTI4</accession>
<gene>
    <name evidence="1" type="ORF">U14_02078</name>
</gene>
<sequence length="122" mass="14210">MKRLELDERREKRIDTEILADAFDEQERAMGWYYYLANTLVFPFTANCLHSWHKSPLAENDQVEVIGMAPENKCLREIFVEADWNGKTITAPLAQLRGVDVDEAAQQALDDWHYWVGRGYGF</sequence>
<reference evidence="1" key="1">
    <citation type="journal article" date="2015" name="PeerJ">
        <title>First genomic representation of candidate bacterial phylum KSB3 points to enhanced environmental sensing as a trigger of wastewater bulking.</title>
        <authorList>
            <person name="Sekiguchi Y."/>
            <person name="Ohashi A."/>
            <person name="Parks D.H."/>
            <person name="Yamauchi T."/>
            <person name="Tyson G.W."/>
            <person name="Hugenholtz P."/>
        </authorList>
    </citation>
    <scope>NUCLEOTIDE SEQUENCE [LARGE SCALE GENOMIC DNA]</scope>
</reference>
<organism evidence="1">
    <name type="scientific">Candidatus Moduliflexus flocculans</name>
    <dbReference type="NCBI Taxonomy" id="1499966"/>
    <lineage>
        <taxon>Bacteria</taxon>
        <taxon>Candidatus Moduliflexota</taxon>
        <taxon>Candidatus Moduliflexia</taxon>
        <taxon>Candidatus Moduliflexales</taxon>
        <taxon>Candidatus Moduliflexaceae</taxon>
    </lineage>
</organism>
<protein>
    <recommendedName>
        <fullName evidence="3">Calcium-binding protein</fullName>
    </recommendedName>
</protein>
<dbReference type="EMBL" id="DF820456">
    <property type="protein sequence ID" value="GAK50837.1"/>
    <property type="molecule type" value="Genomic_DNA"/>
</dbReference>
<dbReference type="InterPro" id="IPR020994">
    <property type="entry name" value="Uncharacterised_Ca-bd_CcbP"/>
</dbReference>
<evidence type="ECO:0008006" key="3">
    <source>
        <dbReference type="Google" id="ProtNLM"/>
    </source>
</evidence>
<dbReference type="AlphaFoldDB" id="A0A0S6VTI4"/>
<keyword evidence="2" id="KW-1185">Reference proteome</keyword>
<dbReference type="Pfam" id="PF11535">
    <property type="entry name" value="Calci_bind_CcbP"/>
    <property type="match status" value="1"/>
</dbReference>
<evidence type="ECO:0000313" key="2">
    <source>
        <dbReference type="Proteomes" id="UP000030700"/>
    </source>
</evidence>
<dbReference type="HOGENOM" id="CLU_159104_0_0_0"/>
<dbReference type="Proteomes" id="UP000030700">
    <property type="component" value="Unassembled WGS sequence"/>
</dbReference>
<dbReference type="Gene3D" id="6.10.140.400">
    <property type="match status" value="2"/>
</dbReference>
<proteinExistence type="predicted"/>
<name>A0A0S6VTI4_9BACT</name>